<feature type="compositionally biased region" description="Low complexity" evidence="1">
    <location>
        <begin position="176"/>
        <end position="194"/>
    </location>
</feature>
<evidence type="ECO:0000256" key="1">
    <source>
        <dbReference type="SAM" id="MobiDB-lite"/>
    </source>
</evidence>
<proteinExistence type="predicted"/>
<feature type="compositionally biased region" description="Low complexity" evidence="1">
    <location>
        <begin position="379"/>
        <end position="412"/>
    </location>
</feature>
<feature type="compositionally biased region" description="Basic and acidic residues" evidence="1">
    <location>
        <begin position="124"/>
        <end position="146"/>
    </location>
</feature>
<name>A0ABW6S004_9NOCA</name>
<feature type="compositionally biased region" description="Polar residues" evidence="1">
    <location>
        <begin position="238"/>
        <end position="257"/>
    </location>
</feature>
<dbReference type="Proteomes" id="UP001601992">
    <property type="component" value="Unassembled WGS sequence"/>
</dbReference>
<evidence type="ECO:0008006" key="4">
    <source>
        <dbReference type="Google" id="ProtNLM"/>
    </source>
</evidence>
<dbReference type="Gene3D" id="1.20.1260.20">
    <property type="entry name" value="PPE superfamily"/>
    <property type="match status" value="1"/>
</dbReference>
<dbReference type="PRINTS" id="PR01217">
    <property type="entry name" value="PRICHEXTENSN"/>
</dbReference>
<feature type="compositionally biased region" description="Low complexity" evidence="1">
    <location>
        <begin position="495"/>
        <end position="536"/>
    </location>
</feature>
<reference evidence="2 3" key="1">
    <citation type="submission" date="2024-10" db="EMBL/GenBank/DDBJ databases">
        <title>The Natural Products Discovery Center: Release of the First 8490 Sequenced Strains for Exploring Actinobacteria Biosynthetic Diversity.</title>
        <authorList>
            <person name="Kalkreuter E."/>
            <person name="Kautsar S.A."/>
            <person name="Yang D."/>
            <person name="Bader C.D."/>
            <person name="Teijaro C.N."/>
            <person name="Fluegel L."/>
            <person name="Davis C.M."/>
            <person name="Simpson J.R."/>
            <person name="Lauterbach L."/>
            <person name="Steele A.D."/>
            <person name="Gui C."/>
            <person name="Meng S."/>
            <person name="Li G."/>
            <person name="Viehrig K."/>
            <person name="Ye F."/>
            <person name="Su P."/>
            <person name="Kiefer A.F."/>
            <person name="Nichols A."/>
            <person name="Cepeda A.J."/>
            <person name="Yan W."/>
            <person name="Fan B."/>
            <person name="Jiang Y."/>
            <person name="Adhikari A."/>
            <person name="Zheng C.-J."/>
            <person name="Schuster L."/>
            <person name="Cowan T.M."/>
            <person name="Smanski M.J."/>
            <person name="Chevrette M.G."/>
            <person name="De Carvalho L.P.S."/>
            <person name="Shen B."/>
        </authorList>
    </citation>
    <scope>NUCLEOTIDE SEQUENCE [LARGE SCALE GENOMIC DNA]</scope>
    <source>
        <strain evidence="2 3">NPDC002593</strain>
    </source>
</reference>
<accession>A0ABW6S004</accession>
<dbReference type="RefSeq" id="WP_387403691.1">
    <property type="nucleotide sequence ID" value="NZ_JBIAQY010000004.1"/>
</dbReference>
<evidence type="ECO:0000313" key="3">
    <source>
        <dbReference type="Proteomes" id="UP001601992"/>
    </source>
</evidence>
<dbReference type="EMBL" id="JBIAQY010000004">
    <property type="protein sequence ID" value="MFF3568790.1"/>
    <property type="molecule type" value="Genomic_DNA"/>
</dbReference>
<feature type="compositionally biased region" description="Low complexity" evidence="1">
    <location>
        <begin position="266"/>
        <end position="289"/>
    </location>
</feature>
<feature type="region of interest" description="Disordered" evidence="1">
    <location>
        <begin position="118"/>
        <end position="212"/>
    </location>
</feature>
<comment type="caution">
    <text evidence="2">The sequence shown here is derived from an EMBL/GenBank/DDBJ whole genome shotgun (WGS) entry which is preliminary data.</text>
</comment>
<sequence>MTTYDPPGITDPENVDALTHQQIYDAFQTVAQSAGDVVTAWQQAGSQWRTSTTGLVKAVRSAVDGQWSGASAQAAVSALVDYGKQAGELADLFDAAGQAVSSTAQAALTTKAYIPEPVPVSADQTKDPSGFDRQTRDASKAQDDARQVMQQRYVLPFTDQDKRIPTFPAAAPLANGDGTDPASTSDSDAPAASTKPTAWRNGTDPDATSPASVTSLLHDLPFPASVDATIGRFLHDPSSATPSTSDVLFQQPTTSRPSRADRDENTPAPKATRPTTATPAESAPTTPSSVHNDSPGITPDGDQRDSTAQRPNSTPQQPNSDHQQPGSDHPAAPEQTQTQSTGTSTDAVRPGHDSMANPPAGGSSPNSAPAPNSTPAPSAPSTGSSGPVPGNSTPNLAGPALGSAGSAGSIPAIPSPVPSTPAPVPSAPTPSTPAPSAPTPAPVTPTPAPSFAAHAPNQPAPGSSTPVPAPTVQAPAPGTSTPAPAVPKPVPGTPVPGAQAPAAQAAPARPTVDPLPPDVLAEPAAAAVTGAATAEVMSDPGHHHSGADHRPPRLRVRYEGDRDRTGKKVDLRHESHTAEMTGRDEHVQPTIGE</sequence>
<feature type="compositionally biased region" description="Polar residues" evidence="1">
    <location>
        <begin position="308"/>
        <end position="326"/>
    </location>
</feature>
<feature type="region of interest" description="Disordered" evidence="1">
    <location>
        <begin position="233"/>
        <end position="593"/>
    </location>
</feature>
<evidence type="ECO:0000313" key="2">
    <source>
        <dbReference type="EMBL" id="MFF3568790.1"/>
    </source>
</evidence>
<feature type="compositionally biased region" description="Low complexity" evidence="1">
    <location>
        <begin position="470"/>
        <end position="483"/>
    </location>
</feature>
<feature type="compositionally biased region" description="Basic and acidic residues" evidence="1">
    <location>
        <begin position="540"/>
        <end position="587"/>
    </location>
</feature>
<feature type="compositionally biased region" description="Low complexity" evidence="1">
    <location>
        <begin position="357"/>
        <end position="371"/>
    </location>
</feature>
<feature type="compositionally biased region" description="Low complexity" evidence="1">
    <location>
        <begin position="335"/>
        <end position="345"/>
    </location>
</feature>
<organism evidence="2 3">
    <name type="scientific">Nocardia jiangxiensis</name>
    <dbReference type="NCBI Taxonomy" id="282685"/>
    <lineage>
        <taxon>Bacteria</taxon>
        <taxon>Bacillati</taxon>
        <taxon>Actinomycetota</taxon>
        <taxon>Actinomycetes</taxon>
        <taxon>Mycobacteriales</taxon>
        <taxon>Nocardiaceae</taxon>
        <taxon>Nocardia</taxon>
    </lineage>
</organism>
<protein>
    <recommendedName>
        <fullName evidence="4">PPE family protein</fullName>
    </recommendedName>
</protein>
<dbReference type="InterPro" id="IPR038332">
    <property type="entry name" value="PPE_sf"/>
</dbReference>
<keyword evidence="3" id="KW-1185">Reference proteome</keyword>
<feature type="compositionally biased region" description="Pro residues" evidence="1">
    <location>
        <begin position="413"/>
        <end position="448"/>
    </location>
</feature>
<feature type="compositionally biased region" description="Pro residues" evidence="1">
    <location>
        <begin position="484"/>
        <end position="494"/>
    </location>
</feature>
<gene>
    <name evidence="2" type="ORF">ACFYXQ_13550</name>
</gene>